<dbReference type="InterPro" id="IPR012337">
    <property type="entry name" value="RNaseH-like_sf"/>
</dbReference>
<evidence type="ECO:0000256" key="4">
    <source>
        <dbReference type="ARBA" id="ARBA00022833"/>
    </source>
</evidence>
<dbReference type="STRING" id="230819.A0A5C3KDQ7"/>
<dbReference type="GO" id="GO:0005634">
    <property type="term" value="C:nucleus"/>
    <property type="evidence" value="ECO:0007669"/>
    <property type="project" value="UniProtKB-SubCell"/>
</dbReference>
<dbReference type="GO" id="GO:0008270">
    <property type="term" value="F:zinc ion binding"/>
    <property type="evidence" value="ECO:0007669"/>
    <property type="project" value="UniProtKB-KW"/>
</dbReference>
<evidence type="ECO:0000256" key="1">
    <source>
        <dbReference type="ARBA" id="ARBA00004123"/>
    </source>
</evidence>
<evidence type="ECO:0000313" key="7">
    <source>
        <dbReference type="Proteomes" id="UP000307440"/>
    </source>
</evidence>
<organism evidence="6 7">
    <name type="scientific">Coprinopsis marcescibilis</name>
    <name type="common">Agaric fungus</name>
    <name type="synonym">Psathyrella marcescibilis</name>
    <dbReference type="NCBI Taxonomy" id="230819"/>
    <lineage>
        <taxon>Eukaryota</taxon>
        <taxon>Fungi</taxon>
        <taxon>Dikarya</taxon>
        <taxon>Basidiomycota</taxon>
        <taxon>Agaricomycotina</taxon>
        <taxon>Agaricomycetes</taxon>
        <taxon>Agaricomycetidae</taxon>
        <taxon>Agaricales</taxon>
        <taxon>Agaricineae</taxon>
        <taxon>Psathyrellaceae</taxon>
        <taxon>Coprinopsis</taxon>
    </lineage>
</organism>
<dbReference type="AlphaFoldDB" id="A0A5C3KDQ7"/>
<evidence type="ECO:0000256" key="2">
    <source>
        <dbReference type="ARBA" id="ARBA00022723"/>
    </source>
</evidence>
<keyword evidence="3" id="KW-0863">Zinc-finger</keyword>
<proteinExistence type="predicted"/>
<evidence type="ECO:0000256" key="5">
    <source>
        <dbReference type="ARBA" id="ARBA00023242"/>
    </source>
</evidence>
<dbReference type="SUPFAM" id="SSF53098">
    <property type="entry name" value="Ribonuclease H-like"/>
    <property type="match status" value="1"/>
</dbReference>
<comment type="subcellular location">
    <subcellularLocation>
        <location evidence="1">Nucleus</location>
    </subcellularLocation>
</comment>
<gene>
    <name evidence="6" type="ORF">FA15DRAFT_604244</name>
</gene>
<evidence type="ECO:0000256" key="3">
    <source>
        <dbReference type="ARBA" id="ARBA00022771"/>
    </source>
</evidence>
<keyword evidence="5" id="KW-0539">Nucleus</keyword>
<reference evidence="6 7" key="1">
    <citation type="journal article" date="2019" name="Nat. Ecol. Evol.">
        <title>Megaphylogeny resolves global patterns of mushroom evolution.</title>
        <authorList>
            <person name="Varga T."/>
            <person name="Krizsan K."/>
            <person name="Foldi C."/>
            <person name="Dima B."/>
            <person name="Sanchez-Garcia M."/>
            <person name="Sanchez-Ramirez S."/>
            <person name="Szollosi G.J."/>
            <person name="Szarkandi J.G."/>
            <person name="Papp V."/>
            <person name="Albert L."/>
            <person name="Andreopoulos W."/>
            <person name="Angelini C."/>
            <person name="Antonin V."/>
            <person name="Barry K.W."/>
            <person name="Bougher N.L."/>
            <person name="Buchanan P."/>
            <person name="Buyck B."/>
            <person name="Bense V."/>
            <person name="Catcheside P."/>
            <person name="Chovatia M."/>
            <person name="Cooper J."/>
            <person name="Damon W."/>
            <person name="Desjardin D."/>
            <person name="Finy P."/>
            <person name="Geml J."/>
            <person name="Haridas S."/>
            <person name="Hughes K."/>
            <person name="Justo A."/>
            <person name="Karasinski D."/>
            <person name="Kautmanova I."/>
            <person name="Kiss B."/>
            <person name="Kocsube S."/>
            <person name="Kotiranta H."/>
            <person name="LaButti K.M."/>
            <person name="Lechner B.E."/>
            <person name="Liimatainen K."/>
            <person name="Lipzen A."/>
            <person name="Lukacs Z."/>
            <person name="Mihaltcheva S."/>
            <person name="Morgado L.N."/>
            <person name="Niskanen T."/>
            <person name="Noordeloos M.E."/>
            <person name="Ohm R.A."/>
            <person name="Ortiz-Santana B."/>
            <person name="Ovrebo C."/>
            <person name="Racz N."/>
            <person name="Riley R."/>
            <person name="Savchenko A."/>
            <person name="Shiryaev A."/>
            <person name="Soop K."/>
            <person name="Spirin V."/>
            <person name="Szebenyi C."/>
            <person name="Tomsovsky M."/>
            <person name="Tulloss R.E."/>
            <person name="Uehling J."/>
            <person name="Grigoriev I.V."/>
            <person name="Vagvolgyi C."/>
            <person name="Papp T."/>
            <person name="Martin F.M."/>
            <person name="Miettinen O."/>
            <person name="Hibbett D.S."/>
            <person name="Nagy L.G."/>
        </authorList>
    </citation>
    <scope>NUCLEOTIDE SEQUENCE [LARGE SCALE GENOMIC DNA]</scope>
    <source>
        <strain evidence="6 7">CBS 121175</strain>
    </source>
</reference>
<keyword evidence="7" id="KW-1185">Reference proteome</keyword>
<name>A0A5C3KDQ7_COPMA</name>
<protein>
    <submittedName>
        <fullName evidence="6">Uncharacterized protein</fullName>
    </submittedName>
</protein>
<keyword evidence="2" id="KW-0479">Metal-binding</keyword>
<evidence type="ECO:0000313" key="6">
    <source>
        <dbReference type="EMBL" id="TFK17887.1"/>
    </source>
</evidence>
<feature type="non-terminal residue" evidence="6">
    <location>
        <position position="1"/>
    </location>
</feature>
<keyword evidence="4" id="KW-0862">Zinc</keyword>
<dbReference type="PANTHER" id="PTHR46481">
    <property type="entry name" value="ZINC FINGER BED DOMAIN-CONTAINING PROTEIN 4"/>
    <property type="match status" value="1"/>
</dbReference>
<dbReference type="OrthoDB" id="3172935at2759"/>
<accession>A0A5C3KDQ7</accession>
<dbReference type="Proteomes" id="UP000307440">
    <property type="component" value="Unassembled WGS sequence"/>
</dbReference>
<sequence>VLPLTSSCSRCFPHIVNLACKAVLAAITNLDLAREPSNEHEHRSFLDAVDRDPIATLHAFVRSVHSSPLQRQSFAQLTKQFFGHEIQPIHDVDTRWSSTFLMIDRAIFLQKAIVKMTEGFPELQKYALSVDDWNALITASEVLEIPHAFQQVLSAEKTPSLGKALLAFAALERQLTTLKKTRHTAASIIDAGLCKLAEYQERIKDVPAYLMAMGKIMCGNYMYQGLIPSSAGPRREIALV</sequence>
<dbReference type="InterPro" id="IPR052035">
    <property type="entry name" value="ZnF_BED_domain_contain"/>
</dbReference>
<dbReference type="EMBL" id="ML210452">
    <property type="protein sequence ID" value="TFK17887.1"/>
    <property type="molecule type" value="Genomic_DNA"/>
</dbReference>
<dbReference type="PANTHER" id="PTHR46481:SF10">
    <property type="entry name" value="ZINC FINGER BED DOMAIN-CONTAINING PROTEIN 39"/>
    <property type="match status" value="1"/>
</dbReference>